<name>A0AAD9K319_9ANNE</name>
<protein>
    <recommendedName>
        <fullName evidence="8">Transcriptional coactivator p15 (PC4) C-terminal domain-containing protein</fullName>
    </recommendedName>
</protein>
<keyword evidence="5" id="KW-0804">Transcription</keyword>
<evidence type="ECO:0000313" key="10">
    <source>
        <dbReference type="Proteomes" id="UP001208570"/>
    </source>
</evidence>
<evidence type="ECO:0000256" key="7">
    <source>
        <dbReference type="SAM" id="MobiDB-lite"/>
    </source>
</evidence>
<dbReference type="GO" id="GO:0003713">
    <property type="term" value="F:transcription coactivator activity"/>
    <property type="evidence" value="ECO:0007669"/>
    <property type="project" value="InterPro"/>
</dbReference>
<proteinExistence type="inferred from homology"/>
<dbReference type="SUPFAM" id="SSF54447">
    <property type="entry name" value="ssDNA-binding transcriptional regulator domain"/>
    <property type="match status" value="1"/>
</dbReference>
<evidence type="ECO:0000256" key="2">
    <source>
        <dbReference type="ARBA" id="ARBA00009001"/>
    </source>
</evidence>
<dbReference type="Pfam" id="PF02229">
    <property type="entry name" value="PC4"/>
    <property type="match status" value="1"/>
</dbReference>
<evidence type="ECO:0000256" key="6">
    <source>
        <dbReference type="ARBA" id="ARBA00023242"/>
    </source>
</evidence>
<reference evidence="9" key="1">
    <citation type="journal article" date="2023" name="Mol. Biol. Evol.">
        <title>Third-Generation Sequencing Reveals the Adaptive Role of the Epigenome in Three Deep-Sea Polychaetes.</title>
        <authorList>
            <person name="Perez M."/>
            <person name="Aroh O."/>
            <person name="Sun Y."/>
            <person name="Lan Y."/>
            <person name="Juniper S.K."/>
            <person name="Young C.R."/>
            <person name="Angers B."/>
            <person name="Qian P.Y."/>
        </authorList>
    </citation>
    <scope>NUCLEOTIDE SEQUENCE</scope>
    <source>
        <strain evidence="9">P08H-3</strain>
    </source>
</reference>
<dbReference type="PANTHER" id="PTHR13215">
    <property type="entry name" value="RNA POLYMERASE II TRANSCRIPTIONAL COACTIVATOR"/>
    <property type="match status" value="1"/>
</dbReference>
<dbReference type="AlphaFoldDB" id="A0AAD9K319"/>
<keyword evidence="3" id="KW-0805">Transcription regulation</keyword>
<comment type="caution">
    <text evidence="9">The sequence shown here is derived from an EMBL/GenBank/DDBJ whole genome shotgun (WGS) entry which is preliminary data.</text>
</comment>
<keyword evidence="6" id="KW-0539">Nucleus</keyword>
<feature type="domain" description="Transcriptional coactivator p15 (PC4) C-terminal" evidence="8">
    <location>
        <begin position="45"/>
        <end position="94"/>
    </location>
</feature>
<evidence type="ECO:0000256" key="1">
    <source>
        <dbReference type="ARBA" id="ARBA00004123"/>
    </source>
</evidence>
<evidence type="ECO:0000259" key="8">
    <source>
        <dbReference type="Pfam" id="PF02229"/>
    </source>
</evidence>
<evidence type="ECO:0000256" key="5">
    <source>
        <dbReference type="ARBA" id="ARBA00023163"/>
    </source>
</evidence>
<dbReference type="EMBL" id="JAODUP010000079">
    <property type="protein sequence ID" value="KAK2163430.1"/>
    <property type="molecule type" value="Genomic_DNA"/>
</dbReference>
<evidence type="ECO:0000256" key="3">
    <source>
        <dbReference type="ARBA" id="ARBA00023015"/>
    </source>
</evidence>
<accession>A0AAD9K319</accession>
<comment type="subcellular location">
    <subcellularLocation>
        <location evidence="1">Nucleus</location>
    </subcellularLocation>
</comment>
<gene>
    <name evidence="9" type="ORF">LSH36_79g01016</name>
</gene>
<dbReference type="Gene3D" id="2.30.31.10">
    <property type="entry name" value="Transcriptional Coactivator Pc4, Chain A"/>
    <property type="match status" value="1"/>
</dbReference>
<feature type="compositionally biased region" description="Basic residues" evidence="7">
    <location>
        <begin position="22"/>
        <end position="32"/>
    </location>
</feature>
<sequence>MPKSKEYISSTDSESENEAPKKKVKKMQKKPATKAGSSGENENMFDLTKMKFATVSDFKGKKYVNIREYYEKDGDLKPGKKGIALNQEQWTNLKRQVDDIDQALEDL</sequence>
<dbReference type="InterPro" id="IPR003173">
    <property type="entry name" value="PC4_C"/>
</dbReference>
<feature type="region of interest" description="Disordered" evidence="7">
    <location>
        <begin position="1"/>
        <end position="42"/>
    </location>
</feature>
<evidence type="ECO:0000313" key="9">
    <source>
        <dbReference type="EMBL" id="KAK2163430.1"/>
    </source>
</evidence>
<comment type="similarity">
    <text evidence="2">Belongs to the transcriptional coactivator PC4 family.</text>
</comment>
<keyword evidence="4" id="KW-0238">DNA-binding</keyword>
<evidence type="ECO:0000256" key="4">
    <source>
        <dbReference type="ARBA" id="ARBA00023125"/>
    </source>
</evidence>
<dbReference type="InterPro" id="IPR009044">
    <property type="entry name" value="ssDNA-bd_transcriptional_reg"/>
</dbReference>
<dbReference type="GO" id="GO:0060261">
    <property type="term" value="P:positive regulation of transcription initiation by RNA polymerase II"/>
    <property type="evidence" value="ECO:0007669"/>
    <property type="project" value="InterPro"/>
</dbReference>
<dbReference type="InterPro" id="IPR045125">
    <property type="entry name" value="Sub1/Tcp4-like"/>
</dbReference>
<keyword evidence="10" id="KW-1185">Reference proteome</keyword>
<dbReference type="Proteomes" id="UP001208570">
    <property type="component" value="Unassembled WGS sequence"/>
</dbReference>
<dbReference type="GO" id="GO:0003677">
    <property type="term" value="F:DNA binding"/>
    <property type="evidence" value="ECO:0007669"/>
    <property type="project" value="UniProtKB-KW"/>
</dbReference>
<dbReference type="GO" id="GO:0005634">
    <property type="term" value="C:nucleus"/>
    <property type="evidence" value="ECO:0007669"/>
    <property type="project" value="UniProtKB-SubCell"/>
</dbReference>
<organism evidence="9 10">
    <name type="scientific">Paralvinella palmiformis</name>
    <dbReference type="NCBI Taxonomy" id="53620"/>
    <lineage>
        <taxon>Eukaryota</taxon>
        <taxon>Metazoa</taxon>
        <taxon>Spiralia</taxon>
        <taxon>Lophotrochozoa</taxon>
        <taxon>Annelida</taxon>
        <taxon>Polychaeta</taxon>
        <taxon>Sedentaria</taxon>
        <taxon>Canalipalpata</taxon>
        <taxon>Terebellida</taxon>
        <taxon>Terebelliformia</taxon>
        <taxon>Alvinellidae</taxon>
        <taxon>Paralvinella</taxon>
    </lineage>
</organism>